<dbReference type="eggNOG" id="COG0645">
    <property type="taxonomic scope" value="Bacteria"/>
</dbReference>
<dbReference type="SUPFAM" id="SSF52540">
    <property type="entry name" value="P-loop containing nucleoside triphosphate hydrolases"/>
    <property type="match status" value="1"/>
</dbReference>
<dbReference type="OrthoDB" id="1093942at2"/>
<name>E1R2N6_SEDSS</name>
<dbReference type="SMR" id="E1R2N6"/>
<keyword evidence="2" id="KW-1185">Reference proteome</keyword>
<evidence type="ECO:0000313" key="1">
    <source>
        <dbReference type="EMBL" id="ADK80318.1"/>
    </source>
</evidence>
<evidence type="ECO:0000313" key="2">
    <source>
        <dbReference type="Proteomes" id="UP000002318"/>
    </source>
</evidence>
<dbReference type="AlphaFoldDB" id="E1R2N6"/>
<organism evidence="1 2">
    <name type="scientific">Sediminispirochaeta smaragdinae (strain DSM 11293 / JCM 15392 / SEBR 4228)</name>
    <name type="common">Spirochaeta smaragdinae</name>
    <dbReference type="NCBI Taxonomy" id="573413"/>
    <lineage>
        <taxon>Bacteria</taxon>
        <taxon>Pseudomonadati</taxon>
        <taxon>Spirochaetota</taxon>
        <taxon>Spirochaetia</taxon>
        <taxon>Spirochaetales</taxon>
        <taxon>Spirochaetaceae</taxon>
        <taxon>Sediminispirochaeta</taxon>
    </lineage>
</organism>
<dbReference type="HOGENOM" id="CLU_116774_0_0_12"/>
<accession>E1R2N6</accession>
<dbReference type="EMBL" id="CP002116">
    <property type="protein sequence ID" value="ADK80318.1"/>
    <property type="molecule type" value="Genomic_DNA"/>
</dbReference>
<sequence length="166" mass="18812">MKPRLYIFSGLPATGKSTLAKLLAQKISGAYLRIDTIEQGLRDLCSCDVQGEGYRLAYSIAADNLKSGIHVIADSCNPWVLTRNEWEHVAMENGADFINIEVVCSDAVEHQKRAQHRTNEIAGLTLPGWEDIQKRVYHPWHKEVIRVDTAGKRIQDSFDFLMRMIN</sequence>
<dbReference type="Pfam" id="PF13671">
    <property type="entry name" value="AAA_33"/>
    <property type="match status" value="1"/>
</dbReference>
<dbReference type="InterPro" id="IPR027417">
    <property type="entry name" value="P-loop_NTPase"/>
</dbReference>
<reference evidence="1 2" key="1">
    <citation type="journal article" date="2010" name="Stand. Genomic Sci.">
        <title>Complete genome sequence of Spirochaeta smaragdinae type strain (SEBR 4228).</title>
        <authorList>
            <person name="Mavromatis K."/>
            <person name="Yasawong M."/>
            <person name="Chertkov O."/>
            <person name="Lapidus A."/>
            <person name="Lucas S."/>
            <person name="Nolan M."/>
            <person name="Del Rio T.G."/>
            <person name="Tice H."/>
            <person name="Cheng J.F."/>
            <person name="Pitluck S."/>
            <person name="Liolios K."/>
            <person name="Ivanova N."/>
            <person name="Tapia R."/>
            <person name="Han C."/>
            <person name="Bruce D."/>
            <person name="Goodwin L."/>
            <person name="Pati A."/>
            <person name="Chen A."/>
            <person name="Palaniappan K."/>
            <person name="Land M."/>
            <person name="Hauser L."/>
            <person name="Chang Y.J."/>
            <person name="Jeffries C.D."/>
            <person name="Detter J.C."/>
            <person name="Rohde M."/>
            <person name="Brambilla E."/>
            <person name="Spring S."/>
            <person name="Goker M."/>
            <person name="Sikorski J."/>
            <person name="Woyke T."/>
            <person name="Bristow J."/>
            <person name="Eisen J.A."/>
            <person name="Markowitz V."/>
            <person name="Hugenholtz P."/>
            <person name="Klenk H.P."/>
            <person name="Kyrpides N.C."/>
        </authorList>
    </citation>
    <scope>NUCLEOTIDE SEQUENCE [LARGE SCALE GENOMIC DNA]</scope>
    <source>
        <strain evidence="2">DSM 11293 / JCM 15392 / SEBR 4228</strain>
    </source>
</reference>
<dbReference type="GO" id="GO:0016301">
    <property type="term" value="F:kinase activity"/>
    <property type="evidence" value="ECO:0007669"/>
    <property type="project" value="UniProtKB-KW"/>
</dbReference>
<dbReference type="PANTHER" id="PTHR37807">
    <property type="entry name" value="OS07G0160300 PROTEIN"/>
    <property type="match status" value="1"/>
</dbReference>
<dbReference type="KEGG" id="ssm:Spirs_1189"/>
<proteinExistence type="predicted"/>
<dbReference type="Gene3D" id="3.40.50.300">
    <property type="entry name" value="P-loop containing nucleotide triphosphate hydrolases"/>
    <property type="match status" value="1"/>
</dbReference>
<dbReference type="STRING" id="573413.Spirs_1189"/>
<dbReference type="PANTHER" id="PTHR37807:SF3">
    <property type="entry name" value="OS07G0160300 PROTEIN"/>
    <property type="match status" value="1"/>
</dbReference>
<dbReference type="RefSeq" id="WP_013253782.1">
    <property type="nucleotide sequence ID" value="NC_014364.1"/>
</dbReference>
<dbReference type="Proteomes" id="UP000002318">
    <property type="component" value="Chromosome"/>
</dbReference>
<keyword evidence="1" id="KW-0808">Transferase</keyword>
<protein>
    <submittedName>
        <fullName evidence="1">Kinase</fullName>
    </submittedName>
</protein>
<keyword evidence="1" id="KW-0418">Kinase</keyword>
<gene>
    <name evidence="1" type="ordered locus">Spirs_1189</name>
</gene>